<proteinExistence type="predicted"/>
<comment type="caution">
    <text evidence="1">The sequence shown here is derived from an EMBL/GenBank/DDBJ whole genome shotgun (WGS) entry which is preliminary data.</text>
</comment>
<protein>
    <submittedName>
        <fullName evidence="1">Uncharacterized protein</fullName>
    </submittedName>
</protein>
<sequence>MAKRVFEHEDEYHDHPEIEPIYNDEDGEYYKLIPENNKLMTSVECTIDTAIYRLRALKNTLDIFNEGGLRIIENNIDDIAGNIISATLKKGG</sequence>
<gene>
    <name evidence="1" type="ORF">LCGC14_1007670</name>
</gene>
<dbReference type="AlphaFoldDB" id="A0A0F9N5Y2"/>
<name>A0A0F9N5Y2_9ZZZZ</name>
<reference evidence="1" key="1">
    <citation type="journal article" date="2015" name="Nature">
        <title>Complex archaea that bridge the gap between prokaryotes and eukaryotes.</title>
        <authorList>
            <person name="Spang A."/>
            <person name="Saw J.H."/>
            <person name="Jorgensen S.L."/>
            <person name="Zaremba-Niedzwiedzka K."/>
            <person name="Martijn J."/>
            <person name="Lind A.E."/>
            <person name="van Eijk R."/>
            <person name="Schleper C."/>
            <person name="Guy L."/>
            <person name="Ettema T.J."/>
        </authorList>
    </citation>
    <scope>NUCLEOTIDE SEQUENCE</scope>
</reference>
<evidence type="ECO:0000313" key="1">
    <source>
        <dbReference type="EMBL" id="KKN13334.1"/>
    </source>
</evidence>
<organism evidence="1">
    <name type="scientific">marine sediment metagenome</name>
    <dbReference type="NCBI Taxonomy" id="412755"/>
    <lineage>
        <taxon>unclassified sequences</taxon>
        <taxon>metagenomes</taxon>
        <taxon>ecological metagenomes</taxon>
    </lineage>
</organism>
<feature type="non-terminal residue" evidence="1">
    <location>
        <position position="92"/>
    </location>
</feature>
<dbReference type="EMBL" id="LAZR01003933">
    <property type="protein sequence ID" value="KKN13334.1"/>
    <property type="molecule type" value="Genomic_DNA"/>
</dbReference>
<accession>A0A0F9N5Y2</accession>